<organism evidence="16 17">
    <name type="scientific">Coccomyxa viridis</name>
    <dbReference type="NCBI Taxonomy" id="1274662"/>
    <lineage>
        <taxon>Eukaryota</taxon>
        <taxon>Viridiplantae</taxon>
        <taxon>Chlorophyta</taxon>
        <taxon>core chlorophytes</taxon>
        <taxon>Trebouxiophyceae</taxon>
        <taxon>Trebouxiophyceae incertae sedis</taxon>
        <taxon>Coccomyxaceae</taxon>
        <taxon>Coccomyxa</taxon>
    </lineage>
</organism>
<evidence type="ECO:0000256" key="6">
    <source>
        <dbReference type="ARBA" id="ARBA00022768"/>
    </source>
</evidence>
<dbReference type="InterPro" id="IPR036402">
    <property type="entry name" value="EF-Ts_dimer_sf"/>
</dbReference>
<dbReference type="PROSITE" id="PS01127">
    <property type="entry name" value="EF_TS_2"/>
    <property type="match status" value="2"/>
</dbReference>
<evidence type="ECO:0000256" key="13">
    <source>
        <dbReference type="RuleBase" id="RU000642"/>
    </source>
</evidence>
<keyword evidence="5" id="KW-0677">Repeat</keyword>
<dbReference type="InterPro" id="IPR003029">
    <property type="entry name" value="S1_domain"/>
</dbReference>
<gene>
    <name evidence="12" type="primary">EFTS</name>
    <name evidence="16" type="ORF">CVIRNUC_005237</name>
</gene>
<feature type="region of interest" description="Disordered" evidence="14">
    <location>
        <begin position="174"/>
        <end position="228"/>
    </location>
</feature>
<protein>
    <recommendedName>
        <fullName evidence="12">Elongation factor Ts, mitochondrial</fullName>
        <shortName evidence="12">EF-Ts</shortName>
        <shortName evidence="12">EF-TsMt</shortName>
    </recommendedName>
</protein>
<dbReference type="SUPFAM" id="SSF54713">
    <property type="entry name" value="Elongation factor Ts (EF-Ts), dimerisation domain"/>
    <property type="match status" value="2"/>
</dbReference>
<evidence type="ECO:0000313" key="17">
    <source>
        <dbReference type="Proteomes" id="UP001314263"/>
    </source>
</evidence>
<dbReference type="GO" id="GO:0009507">
    <property type="term" value="C:chloroplast"/>
    <property type="evidence" value="ECO:0007669"/>
    <property type="project" value="UniProtKB-SubCell"/>
</dbReference>
<dbReference type="InterPro" id="IPR015940">
    <property type="entry name" value="UBA"/>
</dbReference>
<evidence type="ECO:0000256" key="9">
    <source>
        <dbReference type="ARBA" id="ARBA00063456"/>
    </source>
</evidence>
<keyword evidence="4" id="KW-0934">Plastid</keyword>
<sequence>METSALRPRILALQVKGTASVRQAGGLRPARVASVFSGRRTCLPRNRLAASVAAADVEAPEVASAEQTNPAPGSRPAGAGTNGGTRRREGGPRRQRRLETKYKVEDLVVGQEVDGVVGSATAFGAFVDIGMGSKDALLHISHMADGFVSDIAEHVQVGMQIKARVINVDPGTSKVGLTMRSPESEEARVERQARRAERSERFGGGGERGELGERGQAPVQARMRRAPKERKDIKFPAVGEEIQGSVEGVQNYGVFVKISDDIKAMLHGSEMATKDGREPDIRATFSIGDAIKVRVLKVDAKNRRVDVTQRSEEEIEADRTLNEKGASTARVSGMNTLQAALARAGIRKQDFEDLSKAPEESSTAEPSPAAAPAADMSPEAAAVEAEPAAEPSPVADAEPEVTAAQEPAIEPEEEVPAPAEEAKPQAAAAAGAEVISPPMEGIAAPTGDNAAPVLDEPQGVPEPTSSDTAPVAEEAALQPEPAAAPAVAEATPEVAEPEVAAEVPAAPEAMPEPSQPEAAPAAEEPLQASAAPEEPKEELSLEAFPAAEAASSSATAGVEAAPADPETSEETSSTEAVPAASTASEPAPTAFKVDAKAAKALRDQTGAGMMDAKKALMETGGDAAAAVEWLRKKGLSGADKKAGRIASEGVIASYIHAGSRLGVLVELNCETDFVARGDKFKELVSDMAMQIAASGEVTVISVDDVPADVKQKEFDIEMGKEDIQSKPENIRPKIVEGRVAKTFKTMALLEQAFIKDTDKDVASVIKEATAALGEKIQVRRFEKFVLGEGIEKKTNDLAKEVEAQTKAMEEAAKKAAAPADSAASPSEAAAEPAQVKIDAKAVKQLRQASGAGMMDAKKALIETGGDVDKAMEFLRKKGLASADKKAGRLASEGAIGAYIHAGSRLGVLVEVNCETDFVARGPQFKELVQDMAMQIAASAGVDIVAIEDAPQEELERERAIEMQKEDIQAKPENIRGKIVDGRVQKIFKERALLEQAFIKDTSKTVAEHIKAQVATIGENIQVRRFARFVLGEGIEKKQENFAEEIAAATGQS</sequence>
<feature type="compositionally biased region" description="Basic and acidic residues" evidence="14">
    <location>
        <begin position="182"/>
        <end position="213"/>
    </location>
</feature>
<name>A0AAV1I7Y2_9CHLO</name>
<dbReference type="InterPro" id="IPR012340">
    <property type="entry name" value="NA-bd_OB-fold"/>
</dbReference>
<comment type="subunit">
    <text evidence="10">Component of the chloroplast ribosome 70S subunit, and at low levels, present in polysomes.</text>
</comment>
<dbReference type="CDD" id="cd14275">
    <property type="entry name" value="UBA_EF-Ts"/>
    <property type="match status" value="2"/>
</dbReference>
<dbReference type="SUPFAM" id="SSF46934">
    <property type="entry name" value="UBA-like"/>
    <property type="match status" value="2"/>
</dbReference>
<keyword evidence="3" id="KW-0150">Chloroplast</keyword>
<evidence type="ECO:0000256" key="12">
    <source>
        <dbReference type="HAMAP-Rule" id="MF_03135"/>
    </source>
</evidence>
<reference evidence="16 17" key="1">
    <citation type="submission" date="2023-10" db="EMBL/GenBank/DDBJ databases">
        <authorList>
            <person name="Maclean D."/>
            <person name="Macfadyen A."/>
        </authorList>
    </citation>
    <scope>NUCLEOTIDE SEQUENCE [LARGE SCALE GENOMIC DNA]</scope>
</reference>
<dbReference type="FunFam" id="1.10.286.20:FF:000001">
    <property type="entry name" value="Elongation factor Ts"/>
    <property type="match status" value="1"/>
</dbReference>
<dbReference type="SMART" id="SM00165">
    <property type="entry name" value="UBA"/>
    <property type="match status" value="2"/>
</dbReference>
<evidence type="ECO:0000256" key="14">
    <source>
        <dbReference type="SAM" id="MobiDB-lite"/>
    </source>
</evidence>
<dbReference type="EMBL" id="CAUYUE010000006">
    <property type="protein sequence ID" value="CAK0780964.1"/>
    <property type="molecule type" value="Genomic_DNA"/>
</dbReference>
<comment type="subunit">
    <text evidence="9">Associates transiently with chloroplast polysomes.</text>
</comment>
<comment type="function">
    <text evidence="8 12 13">Associates with the EF-Tu.GDP complex and induces the exchange of GDP to GTP. It remains bound to the aminoacyl-tRNA.EF-Tu.GTP complex up to the GTP hydrolysis stage on the ribosome.</text>
</comment>
<dbReference type="Gene3D" id="3.30.479.20">
    <property type="entry name" value="Elongation factor Ts, dimerisation domain"/>
    <property type="match status" value="2"/>
</dbReference>
<feature type="compositionally biased region" description="Basic and acidic residues" evidence="14">
    <location>
        <begin position="86"/>
        <end position="99"/>
    </location>
</feature>
<dbReference type="Gene3D" id="2.40.50.140">
    <property type="entry name" value="Nucleic acid-binding proteins"/>
    <property type="match status" value="2"/>
</dbReference>
<accession>A0AAV1I7Y2</accession>
<feature type="region of interest" description="Disordered" evidence="14">
    <location>
        <begin position="59"/>
        <end position="99"/>
    </location>
</feature>
<dbReference type="GO" id="GO:0005739">
    <property type="term" value="C:mitochondrion"/>
    <property type="evidence" value="ECO:0007669"/>
    <property type="project" value="UniProtKB-SubCell"/>
</dbReference>
<proteinExistence type="inferred from homology"/>
<dbReference type="HAMAP" id="MF_00050">
    <property type="entry name" value="EF_Ts"/>
    <property type="match status" value="2"/>
</dbReference>
<feature type="compositionally biased region" description="Low complexity" evidence="14">
    <location>
        <begin position="541"/>
        <end position="590"/>
    </location>
</feature>
<evidence type="ECO:0000256" key="10">
    <source>
        <dbReference type="ARBA" id="ARBA00065253"/>
    </source>
</evidence>
<dbReference type="GO" id="GO:0003746">
    <property type="term" value="F:translation elongation factor activity"/>
    <property type="evidence" value="ECO:0007669"/>
    <property type="project" value="UniProtKB-UniRule"/>
</dbReference>
<dbReference type="InterPro" id="IPR001816">
    <property type="entry name" value="Transl_elong_EFTs/EF1B"/>
</dbReference>
<evidence type="ECO:0000256" key="8">
    <source>
        <dbReference type="ARBA" id="ARBA00025453"/>
    </source>
</evidence>
<feature type="domain" description="S1 motif" evidence="15">
    <location>
        <begin position="239"/>
        <end position="310"/>
    </location>
</feature>
<dbReference type="PANTHER" id="PTHR11741">
    <property type="entry name" value="ELONGATION FACTOR TS"/>
    <property type="match status" value="1"/>
</dbReference>
<dbReference type="PROSITE" id="PS01126">
    <property type="entry name" value="EF_TS_1"/>
    <property type="match status" value="2"/>
</dbReference>
<comment type="similarity">
    <text evidence="2 12 13">Belongs to the EF-Ts family.</text>
</comment>
<dbReference type="GO" id="GO:0003729">
    <property type="term" value="F:mRNA binding"/>
    <property type="evidence" value="ECO:0007669"/>
    <property type="project" value="UniProtKB-ARBA"/>
</dbReference>
<dbReference type="Gene3D" id="1.10.286.20">
    <property type="match status" value="2"/>
</dbReference>
<comment type="subcellular location">
    <subcellularLocation>
        <location evidence="12">Mitochondrion</location>
    </subcellularLocation>
    <subcellularLocation>
        <location evidence="1">Plastid</location>
        <location evidence="1">Chloroplast</location>
    </subcellularLocation>
</comment>
<dbReference type="InterPro" id="IPR009060">
    <property type="entry name" value="UBA-like_sf"/>
</dbReference>
<feature type="compositionally biased region" description="Low complexity" evidence="14">
    <location>
        <begin position="814"/>
        <end position="833"/>
    </location>
</feature>
<dbReference type="PROSITE" id="PS50126">
    <property type="entry name" value="S1"/>
    <property type="match status" value="2"/>
</dbReference>
<evidence type="ECO:0000256" key="3">
    <source>
        <dbReference type="ARBA" id="ARBA00022528"/>
    </source>
</evidence>
<evidence type="ECO:0000313" key="16">
    <source>
        <dbReference type="EMBL" id="CAK0780964.1"/>
    </source>
</evidence>
<evidence type="ECO:0000259" key="15">
    <source>
        <dbReference type="PROSITE" id="PS50126"/>
    </source>
</evidence>
<evidence type="ECO:0000256" key="1">
    <source>
        <dbReference type="ARBA" id="ARBA00004229"/>
    </source>
</evidence>
<dbReference type="PANTHER" id="PTHR11741:SF10">
    <property type="entry name" value="POLYPROTEIN OF EF-TS, CHLOROPLASTIC"/>
    <property type="match status" value="1"/>
</dbReference>
<dbReference type="FunFam" id="2.40.50.140:FF:000051">
    <property type="entry name" value="RNA-binding transcriptional accessory protein"/>
    <property type="match status" value="1"/>
</dbReference>
<dbReference type="InterPro" id="IPR014039">
    <property type="entry name" value="Transl_elong_EFTs/EF1B_dimer"/>
</dbReference>
<dbReference type="Gene3D" id="1.10.8.10">
    <property type="entry name" value="DNA helicase RuvA subunit, C-terminal domain"/>
    <property type="match status" value="2"/>
</dbReference>
<evidence type="ECO:0000256" key="7">
    <source>
        <dbReference type="ARBA" id="ARBA00022917"/>
    </source>
</evidence>
<feature type="compositionally biased region" description="Low complexity" evidence="14">
    <location>
        <begin position="416"/>
        <end position="438"/>
    </location>
</feature>
<keyword evidence="7 12" id="KW-0648">Protein biosynthesis</keyword>
<dbReference type="Pfam" id="PF00575">
    <property type="entry name" value="S1"/>
    <property type="match status" value="2"/>
</dbReference>
<feature type="region of interest" description="Disordered" evidence="14">
    <location>
        <begin position="352"/>
        <end position="590"/>
    </location>
</feature>
<dbReference type="AlphaFoldDB" id="A0AAV1I7Y2"/>
<evidence type="ECO:0000256" key="5">
    <source>
        <dbReference type="ARBA" id="ARBA00022737"/>
    </source>
</evidence>
<dbReference type="NCBIfam" id="TIGR00116">
    <property type="entry name" value="tsf"/>
    <property type="match status" value="2"/>
</dbReference>
<dbReference type="InterPro" id="IPR018101">
    <property type="entry name" value="Transl_elong_Ts_CS"/>
</dbReference>
<keyword evidence="17" id="KW-1185">Reference proteome</keyword>
<dbReference type="Proteomes" id="UP001314263">
    <property type="component" value="Unassembled WGS sequence"/>
</dbReference>
<dbReference type="FunFam" id="2.40.50.140:FF:000103">
    <property type="entry name" value="protein RRP5 homolog"/>
    <property type="match status" value="1"/>
</dbReference>
<comment type="subunit">
    <text evidence="11">Component of the chloroplast ribosome 30S and 70S subunits, as well as polysomes.</text>
</comment>
<dbReference type="GO" id="GO:0070125">
    <property type="term" value="P:mitochondrial translational elongation"/>
    <property type="evidence" value="ECO:0007669"/>
    <property type="project" value="TreeGrafter"/>
</dbReference>
<feature type="compositionally biased region" description="Low complexity" evidence="14">
    <location>
        <begin position="469"/>
        <end position="532"/>
    </location>
</feature>
<comment type="caution">
    <text evidence="16">The sequence shown here is derived from an EMBL/GenBank/DDBJ whole genome shotgun (WGS) entry which is preliminary data.</text>
</comment>
<feature type="region of interest" description="Disordered" evidence="14">
    <location>
        <begin position="809"/>
        <end position="833"/>
    </location>
</feature>
<feature type="compositionally biased region" description="Low complexity" evidence="14">
    <location>
        <begin position="360"/>
        <end position="408"/>
    </location>
</feature>
<feature type="domain" description="S1 motif" evidence="15">
    <location>
        <begin position="110"/>
        <end position="180"/>
    </location>
</feature>
<evidence type="ECO:0000256" key="11">
    <source>
        <dbReference type="ARBA" id="ARBA00065880"/>
    </source>
</evidence>
<evidence type="ECO:0000256" key="2">
    <source>
        <dbReference type="ARBA" id="ARBA00005532"/>
    </source>
</evidence>
<evidence type="ECO:0000256" key="4">
    <source>
        <dbReference type="ARBA" id="ARBA00022640"/>
    </source>
</evidence>
<keyword evidence="6 12" id="KW-0251">Elongation factor</keyword>
<dbReference type="Pfam" id="PF00889">
    <property type="entry name" value="EF_TS"/>
    <property type="match status" value="2"/>
</dbReference>
<keyword evidence="12" id="KW-0496">Mitochondrion</keyword>
<dbReference type="SMART" id="SM00316">
    <property type="entry name" value="S1"/>
    <property type="match status" value="2"/>
</dbReference>
<dbReference type="FunFam" id="1.10.8.10:FF:000001">
    <property type="entry name" value="Elongation factor Ts"/>
    <property type="match status" value="2"/>
</dbReference>
<dbReference type="SUPFAM" id="SSF50249">
    <property type="entry name" value="Nucleic acid-binding proteins"/>
    <property type="match status" value="2"/>
</dbReference>